<evidence type="ECO:0000313" key="12">
    <source>
        <dbReference type="Proteomes" id="UP001209570"/>
    </source>
</evidence>
<dbReference type="GO" id="GO:0000139">
    <property type="term" value="C:Golgi membrane"/>
    <property type="evidence" value="ECO:0007669"/>
    <property type="project" value="TreeGrafter"/>
</dbReference>
<evidence type="ECO:0000256" key="6">
    <source>
        <dbReference type="ARBA" id="ARBA00022989"/>
    </source>
</evidence>
<dbReference type="GO" id="GO:0047493">
    <property type="term" value="F:ceramide cholinephosphotransferase activity"/>
    <property type="evidence" value="ECO:0007669"/>
    <property type="project" value="TreeGrafter"/>
</dbReference>
<dbReference type="Proteomes" id="UP001209570">
    <property type="component" value="Unassembled WGS sequence"/>
</dbReference>
<evidence type="ECO:0000256" key="2">
    <source>
        <dbReference type="ARBA" id="ARBA00005441"/>
    </source>
</evidence>
<feature type="transmembrane region" description="Helical" evidence="9">
    <location>
        <begin position="309"/>
        <end position="327"/>
    </location>
</feature>
<dbReference type="InterPro" id="IPR025749">
    <property type="entry name" value="Sphingomyelin_synth-like_dom"/>
</dbReference>
<evidence type="ECO:0000256" key="3">
    <source>
        <dbReference type="ARBA" id="ARBA00022679"/>
    </source>
</evidence>
<dbReference type="PANTHER" id="PTHR21290">
    <property type="entry name" value="SPHINGOMYELIN SYNTHETASE"/>
    <property type="match status" value="1"/>
</dbReference>
<dbReference type="PANTHER" id="PTHR21290:SF62">
    <property type="entry name" value="PHOSPHATIDYLINOSITOL:CERAMIDE INOSITOLPHOSPHOTRANSFERASE 1-RELATED"/>
    <property type="match status" value="1"/>
</dbReference>
<organism evidence="11 12">
    <name type="scientific">Pythium insidiosum</name>
    <name type="common">Pythiosis disease agent</name>
    <dbReference type="NCBI Taxonomy" id="114742"/>
    <lineage>
        <taxon>Eukaryota</taxon>
        <taxon>Sar</taxon>
        <taxon>Stramenopiles</taxon>
        <taxon>Oomycota</taxon>
        <taxon>Peronosporomycetes</taxon>
        <taxon>Pythiales</taxon>
        <taxon>Pythiaceae</taxon>
        <taxon>Pythium</taxon>
    </lineage>
</organism>
<keyword evidence="3" id="KW-0808">Transferase</keyword>
<proteinExistence type="inferred from homology"/>
<dbReference type="GO" id="GO:0005789">
    <property type="term" value="C:endoplasmic reticulum membrane"/>
    <property type="evidence" value="ECO:0007669"/>
    <property type="project" value="TreeGrafter"/>
</dbReference>
<keyword evidence="7" id="KW-0443">Lipid metabolism</keyword>
<feature type="transmembrane region" description="Helical" evidence="9">
    <location>
        <begin position="68"/>
        <end position="93"/>
    </location>
</feature>
<keyword evidence="12" id="KW-1185">Reference proteome</keyword>
<dbReference type="GO" id="GO:0005886">
    <property type="term" value="C:plasma membrane"/>
    <property type="evidence" value="ECO:0007669"/>
    <property type="project" value="TreeGrafter"/>
</dbReference>
<evidence type="ECO:0000256" key="1">
    <source>
        <dbReference type="ARBA" id="ARBA00004141"/>
    </source>
</evidence>
<keyword evidence="8 9" id="KW-0472">Membrane</keyword>
<accession>A0AAD5Q6J6</accession>
<keyword evidence="4 9" id="KW-0812">Transmembrane</keyword>
<sequence>MPSLLPFSFTPRTKRKMSSLEKGSSLDEFELLRLDARGALSAVGAGAAGSSLTRAWCELCRTVDLKEVLGFVVFEVLTVLIAVLGCLDWILFFKFVVEPDDHKTRAQWGGIWVVFTACVLYFRALVRSKADQNMRSLADHAETFIAVSMVMVFSTNIAFILHTPSTTPLRDLGFMLIPEQAVDSRWRPLSDILTAAVPVLFLVQAHVMTRENRCRVMNTFFRVATISYALRMCTVSLTSLPGPAPHCRPGSGNYFPPQSWIDVVTRIGPMYGNYNSCGDLIFSGHMAYTTSAVLLYLRVLDRHFPRFSHVRWALGVTYLFVLAALCVSGRKHYTVDVVLGVMIATLVFFHFEHGWTPLFWQFPHGRPVTATTQLPASMRYMDKRYSIEIRGDDEDEAMDELDDARRSNERLLSGHHKKVPAADFIC</sequence>
<feature type="domain" description="Sphingomyelin synthase-like" evidence="10">
    <location>
        <begin position="276"/>
        <end position="353"/>
    </location>
</feature>
<dbReference type="EMBL" id="JAKCXM010000523">
    <property type="protein sequence ID" value="KAJ0393154.1"/>
    <property type="molecule type" value="Genomic_DNA"/>
</dbReference>
<feature type="transmembrane region" description="Helical" evidence="9">
    <location>
        <begin position="280"/>
        <end position="297"/>
    </location>
</feature>
<comment type="similarity">
    <text evidence="2">Belongs to the sphingomyelin synthase family.</text>
</comment>
<feature type="transmembrane region" description="Helical" evidence="9">
    <location>
        <begin position="192"/>
        <end position="208"/>
    </location>
</feature>
<dbReference type="AlphaFoldDB" id="A0AAD5Q6J6"/>
<keyword evidence="6 9" id="KW-1133">Transmembrane helix</keyword>
<comment type="caution">
    <text evidence="11">The sequence shown here is derived from an EMBL/GenBank/DDBJ whole genome shotgun (WGS) entry which is preliminary data.</text>
</comment>
<evidence type="ECO:0000256" key="7">
    <source>
        <dbReference type="ARBA" id="ARBA00023098"/>
    </source>
</evidence>
<evidence type="ECO:0000256" key="8">
    <source>
        <dbReference type="ARBA" id="ARBA00023136"/>
    </source>
</evidence>
<reference evidence="11" key="1">
    <citation type="submission" date="2021-12" db="EMBL/GenBank/DDBJ databases">
        <title>Prjna785345.</title>
        <authorList>
            <person name="Rujirawat T."/>
            <person name="Krajaejun T."/>
        </authorList>
    </citation>
    <scope>NUCLEOTIDE SEQUENCE</scope>
    <source>
        <strain evidence="11">Pi057C3</strain>
    </source>
</reference>
<evidence type="ECO:0000313" key="11">
    <source>
        <dbReference type="EMBL" id="KAJ0393154.1"/>
    </source>
</evidence>
<evidence type="ECO:0000256" key="4">
    <source>
        <dbReference type="ARBA" id="ARBA00022692"/>
    </source>
</evidence>
<evidence type="ECO:0000256" key="5">
    <source>
        <dbReference type="ARBA" id="ARBA00022919"/>
    </source>
</evidence>
<dbReference type="GO" id="GO:0046513">
    <property type="term" value="P:ceramide biosynthetic process"/>
    <property type="evidence" value="ECO:0007669"/>
    <property type="project" value="TreeGrafter"/>
</dbReference>
<evidence type="ECO:0000256" key="9">
    <source>
        <dbReference type="SAM" id="Phobius"/>
    </source>
</evidence>
<protein>
    <recommendedName>
        <fullName evidence="10">Sphingomyelin synthase-like domain-containing protein</fullName>
    </recommendedName>
</protein>
<name>A0AAD5Q6J6_PYTIN</name>
<evidence type="ECO:0000259" key="10">
    <source>
        <dbReference type="Pfam" id="PF14360"/>
    </source>
</evidence>
<feature type="transmembrane region" description="Helical" evidence="9">
    <location>
        <begin position="333"/>
        <end position="351"/>
    </location>
</feature>
<gene>
    <name evidence="11" type="ORF">P43SY_010451</name>
</gene>
<dbReference type="Pfam" id="PF14360">
    <property type="entry name" value="PAP2_C"/>
    <property type="match status" value="1"/>
</dbReference>
<keyword evidence="5" id="KW-0746">Sphingolipid metabolism</keyword>
<dbReference type="InterPro" id="IPR045221">
    <property type="entry name" value="Sphingomyelin_synth-like"/>
</dbReference>
<dbReference type="GO" id="GO:0033188">
    <property type="term" value="F:sphingomyelin synthase activity"/>
    <property type="evidence" value="ECO:0007669"/>
    <property type="project" value="TreeGrafter"/>
</dbReference>
<feature type="transmembrane region" description="Helical" evidence="9">
    <location>
        <begin position="105"/>
        <end position="122"/>
    </location>
</feature>
<comment type="subcellular location">
    <subcellularLocation>
        <location evidence="1">Membrane</location>
        <topology evidence="1">Multi-pass membrane protein</topology>
    </subcellularLocation>
</comment>
<feature type="transmembrane region" description="Helical" evidence="9">
    <location>
        <begin position="143"/>
        <end position="162"/>
    </location>
</feature>